<dbReference type="InterPro" id="IPR024943">
    <property type="entry name" value="Enhancer_polycomb"/>
</dbReference>
<feature type="compositionally biased region" description="Polar residues" evidence="8">
    <location>
        <begin position="1030"/>
        <end position="1041"/>
    </location>
</feature>
<dbReference type="AlphaFoldDB" id="A0A2T9Y9G5"/>
<dbReference type="InterPro" id="IPR019542">
    <property type="entry name" value="Enhancer_polycomb-like_N"/>
</dbReference>
<evidence type="ECO:0000256" key="6">
    <source>
        <dbReference type="ARBA" id="ARBA00025513"/>
    </source>
</evidence>
<feature type="compositionally biased region" description="Polar residues" evidence="8">
    <location>
        <begin position="582"/>
        <end position="594"/>
    </location>
</feature>
<feature type="non-terminal residue" evidence="10">
    <location>
        <position position="1041"/>
    </location>
</feature>
<dbReference type="PANTHER" id="PTHR14898">
    <property type="entry name" value="ENHANCER OF POLYCOMB"/>
    <property type="match status" value="1"/>
</dbReference>
<evidence type="ECO:0000256" key="8">
    <source>
        <dbReference type="SAM" id="MobiDB-lite"/>
    </source>
</evidence>
<keyword evidence="11" id="KW-1185">Reference proteome</keyword>
<evidence type="ECO:0000259" key="9">
    <source>
        <dbReference type="Pfam" id="PF10513"/>
    </source>
</evidence>
<dbReference type="EMBL" id="MBFS01003101">
    <property type="protein sequence ID" value="PVU88966.1"/>
    <property type="molecule type" value="Genomic_DNA"/>
</dbReference>
<dbReference type="Pfam" id="PF10513">
    <property type="entry name" value="EPL1"/>
    <property type="match status" value="1"/>
</dbReference>
<comment type="function">
    <text evidence="6">Component of the NuA4 histone acetyltransferase complex which is involved in transcriptional activation of selected genes principally by acetylation of nucleosomal histone H4 and H2A. The NuA4 complex is also involved in DNA repair. Involved in gene silencing by neighboring heterochromatin, blockage of the silencing spreading along the chromosome, and required for cell cycle progression through G2/M.</text>
</comment>
<evidence type="ECO:0000256" key="1">
    <source>
        <dbReference type="ARBA" id="ARBA00004123"/>
    </source>
</evidence>
<feature type="compositionally biased region" description="Polar residues" evidence="8">
    <location>
        <begin position="84"/>
        <end position="96"/>
    </location>
</feature>
<comment type="subcellular location">
    <subcellularLocation>
        <location evidence="1 7">Nucleus</location>
    </subcellularLocation>
</comment>
<evidence type="ECO:0000256" key="3">
    <source>
        <dbReference type="ARBA" id="ARBA00023015"/>
    </source>
</evidence>
<feature type="region of interest" description="Disordered" evidence="8">
    <location>
        <begin position="378"/>
        <end position="399"/>
    </location>
</feature>
<keyword evidence="5 7" id="KW-0539">Nucleus</keyword>
<evidence type="ECO:0000256" key="7">
    <source>
        <dbReference type="RuleBase" id="RU361124"/>
    </source>
</evidence>
<evidence type="ECO:0000256" key="5">
    <source>
        <dbReference type="ARBA" id="ARBA00023242"/>
    </source>
</evidence>
<comment type="caution">
    <text evidence="10">The sequence shown here is derived from an EMBL/GenBank/DDBJ whole genome shotgun (WGS) entry which is preliminary data.</text>
</comment>
<dbReference type="GO" id="GO:0006357">
    <property type="term" value="P:regulation of transcription by RNA polymerase II"/>
    <property type="evidence" value="ECO:0007669"/>
    <property type="project" value="InterPro"/>
</dbReference>
<feature type="domain" description="Enhancer of polycomb-like N-terminal" evidence="9">
    <location>
        <begin position="8"/>
        <end position="201"/>
    </location>
</feature>
<reference evidence="10 11" key="1">
    <citation type="journal article" date="2018" name="MBio">
        <title>Comparative Genomics Reveals the Core Gene Toolbox for the Fungus-Insect Symbiosis.</title>
        <authorList>
            <person name="Wang Y."/>
            <person name="Stata M."/>
            <person name="Wang W."/>
            <person name="Stajich J.E."/>
            <person name="White M.M."/>
            <person name="Moncalvo J.M."/>
        </authorList>
    </citation>
    <scope>NUCLEOTIDE SEQUENCE [LARGE SCALE GENOMIC DNA]</scope>
    <source>
        <strain evidence="10 11">SC-DP-2</strain>
    </source>
</reference>
<name>A0A2T9Y9G5_9FUNG</name>
<feature type="region of interest" description="Disordered" evidence="8">
    <location>
        <begin position="614"/>
        <end position="645"/>
    </location>
</feature>
<feature type="compositionally biased region" description="Low complexity" evidence="8">
    <location>
        <begin position="65"/>
        <end position="83"/>
    </location>
</feature>
<accession>A0A2T9Y9G5</accession>
<feature type="region of interest" description="Disordered" evidence="8">
    <location>
        <begin position="65"/>
        <end position="106"/>
    </location>
</feature>
<dbReference type="Proteomes" id="UP000245609">
    <property type="component" value="Unassembled WGS sequence"/>
</dbReference>
<dbReference type="GO" id="GO:0035267">
    <property type="term" value="C:NuA4 histone acetyltransferase complex"/>
    <property type="evidence" value="ECO:0007669"/>
    <property type="project" value="InterPro"/>
</dbReference>
<organism evidence="10 11">
    <name type="scientific">Smittium megazygosporum</name>
    <dbReference type="NCBI Taxonomy" id="133381"/>
    <lineage>
        <taxon>Eukaryota</taxon>
        <taxon>Fungi</taxon>
        <taxon>Fungi incertae sedis</taxon>
        <taxon>Zoopagomycota</taxon>
        <taxon>Kickxellomycotina</taxon>
        <taxon>Harpellomycetes</taxon>
        <taxon>Harpellales</taxon>
        <taxon>Legeriomycetaceae</taxon>
        <taxon>Smittium</taxon>
    </lineage>
</organism>
<dbReference type="GO" id="GO:0005634">
    <property type="term" value="C:nucleus"/>
    <property type="evidence" value="ECO:0007669"/>
    <property type="project" value="UniProtKB-SubCell"/>
</dbReference>
<feature type="compositionally biased region" description="Polar residues" evidence="8">
    <location>
        <begin position="985"/>
        <end position="1020"/>
    </location>
</feature>
<keyword evidence="4 7" id="KW-0804">Transcription</keyword>
<gene>
    <name evidence="10" type="ORF">BB560_006328</name>
</gene>
<feature type="region of interest" description="Disordered" evidence="8">
    <location>
        <begin position="965"/>
        <end position="1041"/>
    </location>
</feature>
<dbReference type="OrthoDB" id="435275at2759"/>
<protein>
    <recommendedName>
        <fullName evidence="7">Enhancer of polycomb-like protein</fullName>
    </recommendedName>
</protein>
<sequence>MVGTQRFRARKLDVKRPMPIYLASDLPNLDLEDVNRSLDIETGVEKEEEAEHHLQAAISATQAAITGQKSLSSTPQSSTSSQPDNKSSAPSDQQLPTVHIPTPDTRKDLSLKSRWYSKKISTPKSKIHTIITIEDSCGPMYCMDEEDEKWLLHYNSNLQLQISSLSNSLKSSTSNAAKLESLKSQIVSEKQFEVYMDQLESIYPLLPPQPPATPSPASSSFPNSNIPPFQDLIVDAFNKGIHIDPKAQYIFDYYKSKKSSLNFVPLMPTLATLDPEKTSSNPYICFRKREVKQARKTRRADVKILETLQNIQLNLVYASQLLETVCTREKRKKEILDSAKKASEKRTLLLALKRHYSLPTPNISELFFAPHKSVSHSVTKKRPLQKSSGESSLASPSGVAFDPNLLTPRNLVPGSAEHLKAAALGLAPFPGSDALSSLSQSLLTPSKSHGVPTDLLSLKQSSTKQPCSKIDVPIYSTPKNIRELTDMLKHASKTKLDSMRSLTNFNRIPAQMNFIFKHKKYLHGKNYKNLFKQEFCNKIAQPNLLSGLKANLGFGLRRGRLGRLYLDQSIVLQSKDNPPFNNPQMGSQFQPKASPSFSELDLIKYKSLLLDRFKQSSSQGTKPEHPPATQDSIISNSTPNPPPQLSQTFATRNFFGVSKNPPKVWKNSSEYMSIFKAQASIVNITPDQETPDTNSALLNNSNSSDSLLEDLDFYTTVVISLSDTKKQPAGLFQTSKLNSLSSKAFLESQSNSNLLQRSLTTPTAQQAQLSETPAANFLSNHLSTPNNQPLLNTNSQPVLLMKQGKFSKAEYEQLLQRYHIQRQKLILIQHQLANEIAPGVRPTSSLPPSSNTQPALENKINTNDPASFSNVSNVSALPATNFLVSGQSLDNNLKPQVPVQTIEYILPRLSKGVSLSSETDTDSEIGASHIHPAISTTNMNGMLKLVPPLPKKNVVIGSKKNINIDDSVDAQQTSPNGDLDDDDQQVTNTPPETTPLSSTKHNHSNLKPLSKTKNPIQYSYKSKKRLESEPITNQIDAKNSA</sequence>
<evidence type="ECO:0000313" key="10">
    <source>
        <dbReference type="EMBL" id="PVU88966.1"/>
    </source>
</evidence>
<comment type="similarity">
    <text evidence="2 7">Belongs to the enhancer of polycomb family.</text>
</comment>
<keyword evidence="3 7" id="KW-0805">Transcription regulation</keyword>
<evidence type="ECO:0000256" key="4">
    <source>
        <dbReference type="ARBA" id="ARBA00023163"/>
    </source>
</evidence>
<dbReference type="STRING" id="133381.A0A2T9Y9G5"/>
<evidence type="ECO:0000313" key="11">
    <source>
        <dbReference type="Proteomes" id="UP000245609"/>
    </source>
</evidence>
<proteinExistence type="inferred from homology"/>
<evidence type="ECO:0000256" key="2">
    <source>
        <dbReference type="ARBA" id="ARBA00008035"/>
    </source>
</evidence>
<feature type="region of interest" description="Disordered" evidence="8">
    <location>
        <begin position="575"/>
        <end position="594"/>
    </location>
</feature>
<feature type="compositionally biased region" description="Low complexity" evidence="8">
    <location>
        <begin position="387"/>
        <end position="397"/>
    </location>
</feature>